<dbReference type="PIRSF" id="PIRSF035805">
    <property type="entry name" value="TK_cell"/>
    <property type="match status" value="1"/>
</dbReference>
<reference evidence="13 14" key="1">
    <citation type="submission" date="2019-08" db="EMBL/GenBank/DDBJ databases">
        <authorList>
            <person name="Chang H.C."/>
            <person name="Mun S.Y."/>
        </authorList>
    </citation>
    <scope>NUCLEOTIDE SEQUENCE [LARGE SCALE GENOMIC DNA]</scope>
    <source>
        <strain evidence="13 14">SK</strain>
    </source>
</reference>
<feature type="binding site" evidence="10">
    <location>
        <begin position="167"/>
        <end position="170"/>
    </location>
    <ligand>
        <name>substrate</name>
    </ligand>
</feature>
<dbReference type="GO" id="GO:0004797">
    <property type="term" value="F:thymidine kinase activity"/>
    <property type="evidence" value="ECO:0007669"/>
    <property type="project" value="UniProtKB-UniRule"/>
</dbReference>
<comment type="catalytic activity">
    <reaction evidence="8 11">
        <text>thymidine + ATP = dTMP + ADP + H(+)</text>
        <dbReference type="Rhea" id="RHEA:19129"/>
        <dbReference type="ChEBI" id="CHEBI:15378"/>
        <dbReference type="ChEBI" id="CHEBI:17748"/>
        <dbReference type="ChEBI" id="CHEBI:30616"/>
        <dbReference type="ChEBI" id="CHEBI:63528"/>
        <dbReference type="ChEBI" id="CHEBI:456216"/>
        <dbReference type="EC" id="2.7.1.21"/>
    </reaction>
</comment>
<keyword evidence="14" id="KW-1185">Reference proteome</keyword>
<evidence type="ECO:0000256" key="5">
    <source>
        <dbReference type="ARBA" id="ARBA00022741"/>
    </source>
</evidence>
<evidence type="ECO:0000256" key="7">
    <source>
        <dbReference type="ARBA" id="ARBA00022840"/>
    </source>
</evidence>
<dbReference type="EC" id="2.7.1.21" evidence="2 8"/>
<evidence type="ECO:0000256" key="12">
    <source>
        <dbReference type="RuleBase" id="RU004165"/>
    </source>
</evidence>
<protein>
    <recommendedName>
        <fullName evidence="2 8">Thymidine kinase</fullName>
        <ecNumber evidence="2 8">2.7.1.21</ecNumber>
    </recommendedName>
</protein>
<dbReference type="AlphaFoldDB" id="A0A7H1MLG3"/>
<dbReference type="SUPFAM" id="SSF57716">
    <property type="entry name" value="Glucocorticoid receptor-like (DNA-binding domain)"/>
    <property type="match status" value="1"/>
</dbReference>
<sequence>MAQLFFRYGAMASGKSIEILKVAHNYESQGRKVLLLTNALDDRTEIGSIASRIGLQREARAIQAEDDIFAILESTEEFSAVLIDEAQFLTREQVLQLTRIVDELDVPVLTFGLKQDAFNQLFPGSEALLIYADKIEEMKTLCSFCTRKAIMNLRIANGHPVYSGAQIQIGGDEAYMPVCRRHYQNPDLAMIKKHTNAVKGE</sequence>
<dbReference type="PANTHER" id="PTHR11441:SF0">
    <property type="entry name" value="THYMIDINE KINASE, CYTOSOLIC"/>
    <property type="match status" value="1"/>
</dbReference>
<keyword evidence="4 8" id="KW-0808">Transferase</keyword>
<evidence type="ECO:0000313" key="13">
    <source>
        <dbReference type="EMBL" id="QNT64299.1"/>
    </source>
</evidence>
<keyword evidence="5 8" id="KW-0547">Nucleotide-binding</keyword>
<dbReference type="Gene3D" id="3.30.60.20">
    <property type="match status" value="1"/>
</dbReference>
<keyword evidence="6 8" id="KW-0418">Kinase</keyword>
<feature type="binding site" evidence="10">
    <location>
        <position position="175"/>
    </location>
    <ligand>
        <name>substrate</name>
    </ligand>
</feature>
<dbReference type="SUPFAM" id="SSF52540">
    <property type="entry name" value="P-loop containing nucleoside triphosphate hydrolases"/>
    <property type="match status" value="1"/>
</dbReference>
<evidence type="ECO:0000256" key="9">
    <source>
        <dbReference type="PIRSR" id="PIRSR035805-1"/>
    </source>
</evidence>
<evidence type="ECO:0000256" key="4">
    <source>
        <dbReference type="ARBA" id="ARBA00022679"/>
    </source>
</evidence>
<dbReference type="InterPro" id="IPR020633">
    <property type="entry name" value="Thymidine_kinase_CS"/>
</dbReference>
<evidence type="ECO:0000313" key="14">
    <source>
        <dbReference type="Proteomes" id="UP000516446"/>
    </source>
</evidence>
<dbReference type="InterPro" id="IPR001267">
    <property type="entry name" value="Thymidine_kinase"/>
</dbReference>
<keyword evidence="7 8" id="KW-0067">ATP-binding</keyword>
<comment type="similarity">
    <text evidence="1 8 12">Belongs to the thymidine kinase family.</text>
</comment>
<comment type="subcellular location">
    <subcellularLocation>
        <location evidence="8">Cytoplasm</location>
    </subcellularLocation>
</comment>
<dbReference type="GO" id="GO:0008270">
    <property type="term" value="F:zinc ion binding"/>
    <property type="evidence" value="ECO:0007669"/>
    <property type="project" value="UniProtKB-UniRule"/>
</dbReference>
<keyword evidence="8" id="KW-0479">Metal-binding</keyword>
<feature type="binding site" evidence="8">
    <location>
        <position position="142"/>
    </location>
    <ligand>
        <name>Zn(2+)</name>
        <dbReference type="ChEBI" id="CHEBI:29105"/>
    </ligand>
</feature>
<organism evidence="13 14">
    <name type="scientific">Weissella koreensis</name>
    <dbReference type="NCBI Taxonomy" id="165096"/>
    <lineage>
        <taxon>Bacteria</taxon>
        <taxon>Bacillati</taxon>
        <taxon>Bacillota</taxon>
        <taxon>Bacilli</taxon>
        <taxon>Lactobacillales</taxon>
        <taxon>Lactobacillaceae</taxon>
        <taxon>Weissella</taxon>
    </lineage>
</organism>
<dbReference type="OMA" id="GTMDCGK"/>
<keyword evidence="8" id="KW-0963">Cytoplasm</keyword>
<dbReference type="NCBIfam" id="NF003300">
    <property type="entry name" value="PRK04296.1-5"/>
    <property type="match status" value="1"/>
</dbReference>
<gene>
    <name evidence="8" type="primary">tdk</name>
    <name evidence="13" type="ORF">FY536_02945</name>
</gene>
<dbReference type="RefSeq" id="WP_013989397.1">
    <property type="nucleotide sequence ID" value="NZ_CP026847.1"/>
</dbReference>
<comment type="subunit">
    <text evidence="8">Homotetramer.</text>
</comment>
<feature type="binding site" evidence="8">
    <location>
        <position position="182"/>
    </location>
    <ligand>
        <name>Zn(2+)</name>
        <dbReference type="ChEBI" id="CHEBI:29105"/>
    </ligand>
</feature>
<feature type="active site" description="Proton acceptor" evidence="8 9">
    <location>
        <position position="85"/>
    </location>
</feature>
<evidence type="ECO:0000256" key="10">
    <source>
        <dbReference type="PIRSR" id="PIRSR035805-2"/>
    </source>
</evidence>
<dbReference type="EMBL" id="CP043431">
    <property type="protein sequence ID" value="QNT64299.1"/>
    <property type="molecule type" value="Genomic_DNA"/>
</dbReference>
<feature type="binding site" evidence="8">
    <location>
        <begin position="9"/>
        <end position="16"/>
    </location>
    <ligand>
        <name>ATP</name>
        <dbReference type="ChEBI" id="CHEBI:30616"/>
    </ligand>
</feature>
<evidence type="ECO:0000256" key="2">
    <source>
        <dbReference type="ARBA" id="ARBA00012118"/>
    </source>
</evidence>
<dbReference type="Proteomes" id="UP000516446">
    <property type="component" value="Chromosome"/>
</dbReference>
<dbReference type="HAMAP" id="MF_00124">
    <property type="entry name" value="Thymidine_kinase"/>
    <property type="match status" value="1"/>
</dbReference>
<dbReference type="InterPro" id="IPR027417">
    <property type="entry name" value="P-loop_NTPase"/>
</dbReference>
<proteinExistence type="inferred from homology"/>
<name>A0A7H1MLG3_9LACO</name>
<dbReference type="GO" id="GO:0005524">
    <property type="term" value="F:ATP binding"/>
    <property type="evidence" value="ECO:0007669"/>
    <property type="project" value="UniProtKB-UniRule"/>
</dbReference>
<keyword evidence="8" id="KW-0862">Zinc</keyword>
<dbReference type="Gene3D" id="3.40.50.300">
    <property type="entry name" value="P-loop containing nucleotide triphosphate hydrolases"/>
    <property type="match status" value="1"/>
</dbReference>
<evidence type="ECO:0000256" key="8">
    <source>
        <dbReference type="HAMAP-Rule" id="MF_00124"/>
    </source>
</evidence>
<dbReference type="NCBIfam" id="NF003299">
    <property type="entry name" value="PRK04296.1-4"/>
    <property type="match status" value="1"/>
</dbReference>
<dbReference type="GO" id="GO:0071897">
    <property type="term" value="P:DNA biosynthetic process"/>
    <property type="evidence" value="ECO:0007669"/>
    <property type="project" value="UniProtKB-KW"/>
</dbReference>
<evidence type="ECO:0000256" key="11">
    <source>
        <dbReference type="RuleBase" id="RU000544"/>
    </source>
</evidence>
<dbReference type="PROSITE" id="PS00603">
    <property type="entry name" value="TK_CELLULAR_TYPE"/>
    <property type="match status" value="1"/>
</dbReference>
<keyword evidence="3 8" id="KW-0237">DNA synthesis</keyword>
<dbReference type="GO" id="GO:0005829">
    <property type="term" value="C:cytosol"/>
    <property type="evidence" value="ECO:0007669"/>
    <property type="project" value="TreeGrafter"/>
</dbReference>
<dbReference type="Pfam" id="PF00265">
    <property type="entry name" value="TK"/>
    <property type="match status" value="1"/>
</dbReference>
<feature type="binding site" evidence="8">
    <location>
        <position position="179"/>
    </location>
    <ligand>
        <name>Zn(2+)</name>
        <dbReference type="ChEBI" id="CHEBI:29105"/>
    </ligand>
</feature>
<feature type="binding site" evidence="8">
    <location>
        <position position="145"/>
    </location>
    <ligand>
        <name>Zn(2+)</name>
        <dbReference type="ChEBI" id="CHEBI:29105"/>
    </ligand>
</feature>
<dbReference type="GO" id="GO:0046104">
    <property type="term" value="P:thymidine metabolic process"/>
    <property type="evidence" value="ECO:0007669"/>
    <property type="project" value="TreeGrafter"/>
</dbReference>
<accession>A0A7H1MLG3</accession>
<dbReference type="PANTHER" id="PTHR11441">
    <property type="entry name" value="THYMIDINE KINASE"/>
    <property type="match status" value="1"/>
</dbReference>
<evidence type="ECO:0000256" key="3">
    <source>
        <dbReference type="ARBA" id="ARBA00022634"/>
    </source>
</evidence>
<evidence type="ECO:0000256" key="1">
    <source>
        <dbReference type="ARBA" id="ARBA00007587"/>
    </source>
</evidence>
<evidence type="ECO:0000256" key="6">
    <source>
        <dbReference type="ARBA" id="ARBA00022777"/>
    </source>
</evidence>
<feature type="binding site" evidence="8">
    <location>
        <begin position="84"/>
        <end position="87"/>
    </location>
    <ligand>
        <name>ATP</name>
        <dbReference type="ChEBI" id="CHEBI:30616"/>
    </ligand>
</feature>